<feature type="transmembrane region" description="Helical" evidence="1">
    <location>
        <begin position="12"/>
        <end position="34"/>
    </location>
</feature>
<keyword evidence="1" id="KW-1133">Transmembrane helix</keyword>
<dbReference type="InterPro" id="IPR032637">
    <property type="entry name" value="Phage_holin-like"/>
</dbReference>
<protein>
    <recommendedName>
        <fullName evidence="3">Holin</fullName>
    </recommendedName>
</protein>
<proteinExistence type="predicted"/>
<accession>A0A726IH49</accession>
<reference evidence="2" key="1">
    <citation type="journal article" date="2018" name="Genome Biol.">
        <title>SKESA: strategic k-mer extension for scrupulous assemblies.</title>
        <authorList>
            <person name="Souvorov A."/>
            <person name="Agarwala R."/>
            <person name="Lipman D.J."/>
        </authorList>
    </citation>
    <scope>NUCLEOTIDE SEQUENCE</scope>
    <source>
        <strain evidence="2">Salmonella enterica</strain>
    </source>
</reference>
<dbReference type="AlphaFoldDB" id="A0A726IH49"/>
<keyword evidence="1" id="KW-0812">Transmembrane</keyword>
<evidence type="ECO:0000256" key="1">
    <source>
        <dbReference type="SAM" id="Phobius"/>
    </source>
</evidence>
<dbReference type="EMBL" id="DAAQXJ010000304">
    <property type="protein sequence ID" value="HAE1267350.1"/>
    <property type="molecule type" value="Genomic_DNA"/>
</dbReference>
<keyword evidence="1" id="KW-0472">Membrane</keyword>
<evidence type="ECO:0008006" key="3">
    <source>
        <dbReference type="Google" id="ProtNLM"/>
    </source>
</evidence>
<feature type="transmembrane region" description="Helical" evidence="1">
    <location>
        <begin position="69"/>
        <end position="91"/>
    </location>
</feature>
<evidence type="ECO:0000313" key="2">
    <source>
        <dbReference type="EMBL" id="HAE1267350.1"/>
    </source>
</evidence>
<reference evidence="2" key="2">
    <citation type="submission" date="2019-10" db="EMBL/GenBank/DDBJ databases">
        <authorList>
            <consortium name="NCBI Pathogen Detection Project"/>
        </authorList>
    </citation>
    <scope>NUCLEOTIDE SEQUENCE</scope>
    <source>
        <strain evidence="2">Salmonella enterica</strain>
    </source>
</reference>
<comment type="caution">
    <text evidence="2">The sequence shown here is derived from an EMBL/GenBank/DDBJ whole genome shotgun (WGS) entry which is preliminary data.</text>
</comment>
<name>A0A726IH49_SALDZ</name>
<feature type="transmembrane region" description="Helical" evidence="1">
    <location>
        <begin position="41"/>
        <end position="63"/>
    </location>
</feature>
<gene>
    <name evidence="2" type="ORF">G2916_23440</name>
</gene>
<sequence>ESMLQLLGQDTVWIILGAIAGSTVFVVSASEYILSVRIILFVVSVIIGIICADLVALALTHLIDKHFSVMLIIPSSVGAVVASTLSIRVLVFLGKRIVDLQADKSNHI</sequence>
<organism evidence="2">
    <name type="scientific">Salmonella diarizonae</name>
    <dbReference type="NCBI Taxonomy" id="59204"/>
    <lineage>
        <taxon>Bacteria</taxon>
        <taxon>Pseudomonadati</taxon>
        <taxon>Pseudomonadota</taxon>
        <taxon>Gammaproteobacteria</taxon>
        <taxon>Enterobacterales</taxon>
        <taxon>Enterobacteriaceae</taxon>
        <taxon>Salmonella</taxon>
    </lineage>
</organism>
<dbReference type="Pfam" id="PF16931">
    <property type="entry name" value="Phage_holin_8"/>
    <property type="match status" value="1"/>
</dbReference>
<feature type="non-terminal residue" evidence="2">
    <location>
        <position position="1"/>
    </location>
</feature>